<dbReference type="EMBL" id="CP029494">
    <property type="protein sequence ID" value="AWN24039.1"/>
    <property type="molecule type" value="Genomic_DNA"/>
</dbReference>
<accession>A0A2Z3JMM4</accession>
<dbReference type="Proteomes" id="UP000245368">
    <property type="component" value="Chromosome"/>
</dbReference>
<dbReference type="Gene3D" id="1.10.30.50">
    <property type="match status" value="1"/>
</dbReference>
<protein>
    <recommendedName>
        <fullName evidence="1">HNH domain-containing protein</fullName>
    </recommendedName>
</protein>
<sequence length="76" mass="8277">MPRADNAIANQTTKAVIPKVVRMAVIQRDRQRCVHCASASSLEFDYLISPAKGGAAVLGNLQLLCTGCMRLKYQGR</sequence>
<evidence type="ECO:0000313" key="2">
    <source>
        <dbReference type="EMBL" id="AWN24039.1"/>
    </source>
</evidence>
<dbReference type="AlphaFoldDB" id="A0A2Z3JMM4"/>
<gene>
    <name evidence="2" type="ORF">DKM44_13000</name>
</gene>
<keyword evidence="3" id="KW-1185">Reference proteome</keyword>
<dbReference type="OrthoDB" id="67252at2"/>
<organism evidence="2 3">
    <name type="scientific">Deinococcus irradiatisoli</name>
    <dbReference type="NCBI Taxonomy" id="2202254"/>
    <lineage>
        <taxon>Bacteria</taxon>
        <taxon>Thermotogati</taxon>
        <taxon>Deinococcota</taxon>
        <taxon>Deinococci</taxon>
        <taxon>Deinococcales</taxon>
        <taxon>Deinococcaceae</taxon>
        <taxon>Deinococcus</taxon>
    </lineage>
</organism>
<evidence type="ECO:0000313" key="3">
    <source>
        <dbReference type="Proteomes" id="UP000245368"/>
    </source>
</evidence>
<evidence type="ECO:0000259" key="1">
    <source>
        <dbReference type="Pfam" id="PF01844"/>
    </source>
</evidence>
<dbReference type="InterPro" id="IPR002711">
    <property type="entry name" value="HNH"/>
</dbReference>
<dbReference type="KEGG" id="dez:DKM44_13000"/>
<proteinExistence type="predicted"/>
<dbReference type="GO" id="GO:0008270">
    <property type="term" value="F:zinc ion binding"/>
    <property type="evidence" value="ECO:0007669"/>
    <property type="project" value="InterPro"/>
</dbReference>
<dbReference type="Pfam" id="PF01844">
    <property type="entry name" value="HNH"/>
    <property type="match status" value="1"/>
</dbReference>
<dbReference type="GO" id="GO:0004519">
    <property type="term" value="F:endonuclease activity"/>
    <property type="evidence" value="ECO:0007669"/>
    <property type="project" value="InterPro"/>
</dbReference>
<reference evidence="2 3" key="1">
    <citation type="submission" date="2018-05" db="EMBL/GenBank/DDBJ databases">
        <title>Complete Genome Sequence of Deinococcus sp. strain 17bor-2.</title>
        <authorList>
            <person name="Srinivasan S."/>
        </authorList>
    </citation>
    <scope>NUCLEOTIDE SEQUENCE [LARGE SCALE GENOMIC DNA]</scope>
    <source>
        <strain evidence="2 3">17bor-2</strain>
    </source>
</reference>
<feature type="domain" description="HNH" evidence="1">
    <location>
        <begin position="33"/>
        <end position="68"/>
    </location>
</feature>
<dbReference type="GO" id="GO:0003676">
    <property type="term" value="F:nucleic acid binding"/>
    <property type="evidence" value="ECO:0007669"/>
    <property type="project" value="InterPro"/>
</dbReference>
<name>A0A2Z3JMM4_9DEIO</name>